<dbReference type="Proteomes" id="UP000654075">
    <property type="component" value="Unassembled WGS sequence"/>
</dbReference>
<evidence type="ECO:0000256" key="1">
    <source>
        <dbReference type="SAM" id="Phobius"/>
    </source>
</evidence>
<keyword evidence="1" id="KW-0812">Transmembrane</keyword>
<feature type="transmembrane region" description="Helical" evidence="1">
    <location>
        <begin position="58"/>
        <end position="81"/>
    </location>
</feature>
<sequence length="83" mass="9117">MPSPKSDGRTRLAKLKPKTGKMANSSSGGELATGDIDWTVFGLDLEAAPGVPGLQLRLLLFLLLLVVVVICCCLYYFYFYFEP</sequence>
<name>A0A813FG63_POLGL</name>
<protein>
    <submittedName>
        <fullName evidence="2">Uncharacterized protein</fullName>
    </submittedName>
</protein>
<evidence type="ECO:0000313" key="2">
    <source>
        <dbReference type="EMBL" id="CAE8610872.1"/>
    </source>
</evidence>
<gene>
    <name evidence="2" type="ORF">PGLA1383_LOCUS28682</name>
</gene>
<keyword evidence="3" id="KW-1185">Reference proteome</keyword>
<dbReference type="EMBL" id="CAJNNV010024856">
    <property type="protein sequence ID" value="CAE8610872.1"/>
    <property type="molecule type" value="Genomic_DNA"/>
</dbReference>
<evidence type="ECO:0000313" key="3">
    <source>
        <dbReference type="Proteomes" id="UP000654075"/>
    </source>
</evidence>
<reference evidence="2" key="1">
    <citation type="submission" date="2021-02" db="EMBL/GenBank/DDBJ databases">
        <authorList>
            <person name="Dougan E. K."/>
            <person name="Rhodes N."/>
            <person name="Thang M."/>
            <person name="Chan C."/>
        </authorList>
    </citation>
    <scope>NUCLEOTIDE SEQUENCE</scope>
</reference>
<proteinExistence type="predicted"/>
<organism evidence="2 3">
    <name type="scientific">Polarella glacialis</name>
    <name type="common">Dinoflagellate</name>
    <dbReference type="NCBI Taxonomy" id="89957"/>
    <lineage>
        <taxon>Eukaryota</taxon>
        <taxon>Sar</taxon>
        <taxon>Alveolata</taxon>
        <taxon>Dinophyceae</taxon>
        <taxon>Suessiales</taxon>
        <taxon>Suessiaceae</taxon>
        <taxon>Polarella</taxon>
    </lineage>
</organism>
<accession>A0A813FG63</accession>
<keyword evidence="1" id="KW-1133">Transmembrane helix</keyword>
<comment type="caution">
    <text evidence="2">The sequence shown here is derived from an EMBL/GenBank/DDBJ whole genome shotgun (WGS) entry which is preliminary data.</text>
</comment>
<dbReference type="AlphaFoldDB" id="A0A813FG63"/>
<keyword evidence="1" id="KW-0472">Membrane</keyword>